<evidence type="ECO:0000313" key="3">
    <source>
        <dbReference type="EMBL" id="JAR90791.1"/>
    </source>
</evidence>
<feature type="region of interest" description="Disordered" evidence="1">
    <location>
        <begin position="1297"/>
        <end position="1354"/>
    </location>
</feature>
<protein>
    <recommendedName>
        <fullName evidence="2">BTB domain-containing protein</fullName>
    </recommendedName>
</protein>
<feature type="compositionally biased region" description="Basic and acidic residues" evidence="1">
    <location>
        <begin position="234"/>
        <end position="246"/>
    </location>
</feature>
<feature type="compositionally biased region" description="Pro residues" evidence="1">
    <location>
        <begin position="1238"/>
        <end position="1247"/>
    </location>
</feature>
<proteinExistence type="predicted"/>
<sequence length="1477" mass="161550">LNLFEEGLFSDVTIESQSAEDGAGAILKAHKAVLLVRVPAFWKELTTSYAASGEDPNSFAVGLHEGCLRNFLRSVYSDDDIRRQEHDILRALRSRNVPLSGDEDGDDSHSTTHDAGDEPPHKEPPPEATEVANFSVSLEQRGAEDSLENFRSCFVDDEACRKEPGAAHGGEEPTDSLHEGCRDDASENRDELSVSMSSSMVRSGTFDLQSQMPLEMALEKLTADNEADGSETASRTEAEGAEEREVPGGSRDATGIRPSDGSAKGHPATMPAFFLHEKSTAAMAVSYQCAPRTPERGTSQLWEREAGVVGMVDSGFLSQNTSVNECVAYDSLNDPGGPTEVQEAESEPEDLDAQGRRPSGALFPFYIDMSKVRAEETQREQPSSSSATSSVYMYIDAKSGDDRPGEGKPAVNEKSVEDASKRPQSCYMYVDFNSVHREEPRSEPMQSPRMPRTLSLSMFIDINDEHSESVVNAQEAYRNYRQEPGQKKDVADVQGGLVGRRLRQWEHFEREEILVVSEEFPVRRETPNTVAPASDDRFVGASPKRLPEQVARQQGAAPDVCLLPMSPILRRKTKPEPVKLVAKPAAIKSSTRPQDIDAMTFRRSEPSGHDSDSLEHDSDKEMDAPKTPEAKKSPPTLAQRHPDEPRLLPPKPLKLPDGLVPSAEAIHQPPPPSPGYGDDDSETVYSEVSDVSCLSSLDRRMQESGSSPERLGACSKLGDDLLRMFVGQVETDIFVRVEGKDIGAHRFILASRSEYFSSLLKDQDAESVIFMDGFTHAAVLFSLHHLYGGAALPPKEVHVSELALLAEMLGLDGLRRVVLSHIRTYYCHFFHKPCSQCIAGVAECLQMAPCGGIRDLQKRSIQWMGRYYCRVWPHRAFASVPEPQQQLCYEATLQALTAETAIEMALNCERLSVTLPRVRWAEGALLLVGRLVQDCVSLLAREFHLVLQSKGFMDLGKGQSWNITALEDTILSAVELLSPDVACLSCILLAQTLPEDEDPNPEQVPEWTQNFTDLLRKVQRQCERFLIHNANRVVHCKSWAALPAQLQKKIKDAAVIVFEFEKPIAPPPRLSSLRRKPRRKSTGTSQACEAGESSPPAPMRKPSRSFSRAVSSSPRTSGSDSSELPGSADRSSRPIATTSLTSSFHSREAAFRRAEEKPTSPPERRSAPSGVMSESLESYRESSSDSGKEQALPIPAEKKVATGARSARARTTRGSRSSPNVPGELGARPKSAATWGPALPPPCPPKPLTSWGSPQSRPPTQYFQSLRHVTSKVDTGRTVGGSVPRPVGQVVRVPPFTIKGEPHVPLNLRLPAPGAEANNNENDAYDDDSMATEDTSPEDAAEQETSPDFVAEIDAESNLVSHCLHEAELLERELSRKLRKQKRDPEPLYTRPPGIRGSAPDPRRRAASTSSVAPTRSVGSAASARSPSVRAEGSARSPRGVPPSRGGPVVNGRLDPRMRRVSGIAVSTQGKVPANRR</sequence>
<feature type="compositionally biased region" description="Basic and acidic residues" evidence="1">
    <location>
        <begin position="600"/>
        <end position="632"/>
    </location>
</feature>
<dbReference type="EMBL" id="GEGO01004613">
    <property type="protein sequence ID" value="JAR90791.1"/>
    <property type="molecule type" value="Transcribed_RNA"/>
</dbReference>
<dbReference type="CDD" id="cd18490">
    <property type="entry name" value="BACK_BTBD8"/>
    <property type="match status" value="1"/>
</dbReference>
<accession>A0A147BJ62</accession>
<dbReference type="Gene3D" id="3.30.710.10">
    <property type="entry name" value="Potassium Channel Kv1.1, Chain A"/>
    <property type="match status" value="2"/>
</dbReference>
<feature type="compositionally biased region" description="Low complexity" evidence="1">
    <location>
        <begin position="193"/>
        <end position="203"/>
    </location>
</feature>
<feature type="region of interest" description="Disordered" evidence="1">
    <location>
        <begin position="1067"/>
        <end position="1261"/>
    </location>
</feature>
<dbReference type="InterPro" id="IPR011333">
    <property type="entry name" value="SKP1/BTB/POZ_sf"/>
</dbReference>
<dbReference type="InterPro" id="IPR000210">
    <property type="entry name" value="BTB/POZ_dom"/>
</dbReference>
<feature type="compositionally biased region" description="Basic and acidic residues" evidence="1">
    <location>
        <begin position="107"/>
        <end position="125"/>
    </location>
</feature>
<dbReference type="InterPro" id="IPR043225">
    <property type="entry name" value="BACK_BTBD8"/>
</dbReference>
<name>A0A147BJ62_IXORI</name>
<feature type="compositionally biased region" description="Polar residues" evidence="1">
    <location>
        <begin position="1250"/>
        <end position="1261"/>
    </location>
</feature>
<feature type="compositionally biased region" description="Low complexity" evidence="1">
    <location>
        <begin position="1416"/>
        <end position="1450"/>
    </location>
</feature>
<dbReference type="PANTHER" id="PTHR22427">
    <property type="entry name" value="GH15728P"/>
    <property type="match status" value="1"/>
</dbReference>
<organism evidence="3">
    <name type="scientific">Ixodes ricinus</name>
    <name type="common">Common tick</name>
    <name type="synonym">Acarus ricinus</name>
    <dbReference type="NCBI Taxonomy" id="34613"/>
    <lineage>
        <taxon>Eukaryota</taxon>
        <taxon>Metazoa</taxon>
        <taxon>Ecdysozoa</taxon>
        <taxon>Arthropoda</taxon>
        <taxon>Chelicerata</taxon>
        <taxon>Arachnida</taxon>
        <taxon>Acari</taxon>
        <taxon>Parasitiformes</taxon>
        <taxon>Ixodida</taxon>
        <taxon>Ixodoidea</taxon>
        <taxon>Ixodidae</taxon>
        <taxon>Ixodinae</taxon>
        <taxon>Ixodes</taxon>
    </lineage>
</organism>
<feature type="region of interest" description="Disordered" evidence="1">
    <location>
        <begin position="94"/>
        <end position="129"/>
    </location>
</feature>
<feature type="compositionally biased region" description="Basic residues" evidence="1">
    <location>
        <begin position="1072"/>
        <end position="1081"/>
    </location>
</feature>
<feature type="compositionally biased region" description="Polar residues" evidence="1">
    <location>
        <begin position="1134"/>
        <end position="1144"/>
    </location>
</feature>
<dbReference type="SUPFAM" id="SSF54695">
    <property type="entry name" value="POZ domain"/>
    <property type="match status" value="1"/>
</dbReference>
<feature type="region of interest" description="Disordered" evidence="1">
    <location>
        <begin position="1375"/>
        <end position="1477"/>
    </location>
</feature>
<feature type="compositionally biased region" description="Basic and acidic residues" evidence="1">
    <location>
        <begin position="1145"/>
        <end position="1166"/>
    </location>
</feature>
<feature type="compositionally biased region" description="Low complexity" evidence="1">
    <location>
        <begin position="1104"/>
        <end position="1122"/>
    </location>
</feature>
<dbReference type="CDD" id="cd18286">
    <property type="entry name" value="BTB2_POZ_BTBD8"/>
    <property type="match status" value="1"/>
</dbReference>
<feature type="non-terminal residue" evidence="3">
    <location>
        <position position="1"/>
    </location>
</feature>
<feature type="region of interest" description="Disordered" evidence="1">
    <location>
        <begin position="328"/>
        <end position="360"/>
    </location>
</feature>
<dbReference type="Pfam" id="PF26017">
    <property type="entry name" value="BACK_BTBD8"/>
    <property type="match status" value="1"/>
</dbReference>
<dbReference type="Pfam" id="PF00651">
    <property type="entry name" value="BTB"/>
    <property type="match status" value="1"/>
</dbReference>
<feature type="region of interest" description="Disordered" evidence="1">
    <location>
        <begin position="164"/>
        <end position="268"/>
    </location>
</feature>
<dbReference type="PANTHER" id="PTHR22427:SF7">
    <property type="entry name" value="GH15728P"/>
    <property type="match status" value="1"/>
</dbReference>
<feature type="compositionally biased region" description="Basic and acidic residues" evidence="1">
    <location>
        <begin position="1177"/>
        <end position="1188"/>
    </location>
</feature>
<feature type="domain" description="BTB" evidence="2">
    <location>
        <begin position="731"/>
        <end position="795"/>
    </location>
</feature>
<feature type="compositionally biased region" description="Acidic residues" evidence="1">
    <location>
        <begin position="1323"/>
        <end position="1342"/>
    </location>
</feature>
<feature type="region of interest" description="Disordered" evidence="1">
    <location>
        <begin position="522"/>
        <end position="683"/>
    </location>
</feature>
<dbReference type="PROSITE" id="PS50097">
    <property type="entry name" value="BTB"/>
    <property type="match status" value="2"/>
</dbReference>
<feature type="compositionally biased region" description="Basic and acidic residues" evidence="1">
    <location>
        <begin position="164"/>
        <end position="192"/>
    </location>
</feature>
<evidence type="ECO:0000259" key="2">
    <source>
        <dbReference type="PROSITE" id="PS50097"/>
    </source>
</evidence>
<reference evidence="3" key="1">
    <citation type="journal article" date="2018" name="PLoS Negl. Trop. Dis.">
        <title>Sialome diversity of ticks revealed by RNAseq of single tick salivary glands.</title>
        <authorList>
            <person name="Perner J."/>
            <person name="Kropackova S."/>
            <person name="Kopacek P."/>
            <person name="Ribeiro J.M."/>
        </authorList>
    </citation>
    <scope>NUCLEOTIDE SEQUENCE</scope>
    <source>
        <strain evidence="3">Siblings of single egg batch collected in Ceske Budejovice</strain>
        <tissue evidence="3">Salivary glands</tissue>
    </source>
</reference>
<feature type="domain" description="BTB" evidence="2">
    <location>
        <begin position="10"/>
        <end position="79"/>
    </location>
</feature>
<feature type="region of interest" description="Disordered" evidence="1">
    <location>
        <begin position="373"/>
        <end position="422"/>
    </location>
</feature>
<evidence type="ECO:0000256" key="1">
    <source>
        <dbReference type="SAM" id="MobiDB-lite"/>
    </source>
</evidence>
<dbReference type="SMART" id="SM00225">
    <property type="entry name" value="BTB"/>
    <property type="match status" value="1"/>
</dbReference>
<feature type="compositionally biased region" description="Acidic residues" evidence="1">
    <location>
        <begin position="342"/>
        <end position="352"/>
    </location>
</feature>